<sequence length="319" mass="36027">WLEYSQKADAAFCFPCRKFGSSTGNADLAFTFNGYSDWKHATESNEGLNKHSSSKEYLNCMMAWKERKIRSAMGKEVSTLVNSDQLAMNRYYLSSIIEIVEFLAINELPFRGSSDSIDNVAEGSCGLFLSLFEYTLRKDPELAKVDKTIPGNAKYTCHDIQNEIIEIMSDTVKEEIVREIGNSWYTVKVDGTRDPTGCGNISIVIRFLAENYDIKERLLTRATTDAFDALSLTNTVIAEITKAGISTSKMLSQCYDGASLMSGRHGGVQKLMQEKLEREIPYIHCFNHQLHLVIVHAMSSERGVEEFFNVCDSLYKFIR</sequence>
<dbReference type="OMA" id="NHDEMEA"/>
<feature type="domain" description="TTF-type" evidence="1">
    <location>
        <begin position="1"/>
        <end position="76"/>
    </location>
</feature>
<dbReference type="AlphaFoldDB" id="H2ZUD4"/>
<dbReference type="EMBL" id="AFYH01275897">
    <property type="status" value="NOT_ANNOTATED_CDS"/>
    <property type="molecule type" value="Genomic_DNA"/>
</dbReference>
<reference evidence="2" key="2">
    <citation type="submission" date="2025-08" db="UniProtKB">
        <authorList>
            <consortium name="Ensembl"/>
        </authorList>
    </citation>
    <scope>IDENTIFICATION</scope>
</reference>
<dbReference type="SUPFAM" id="SSF53098">
    <property type="entry name" value="Ribonuclease H-like"/>
    <property type="match status" value="1"/>
</dbReference>
<name>H2ZUD4_LATCH</name>
<dbReference type="InParanoid" id="H2ZUD4"/>
<organism evidence="2 3">
    <name type="scientific">Latimeria chalumnae</name>
    <name type="common">Coelacanth</name>
    <dbReference type="NCBI Taxonomy" id="7897"/>
    <lineage>
        <taxon>Eukaryota</taxon>
        <taxon>Metazoa</taxon>
        <taxon>Chordata</taxon>
        <taxon>Craniata</taxon>
        <taxon>Vertebrata</taxon>
        <taxon>Euteleostomi</taxon>
        <taxon>Coelacanthiformes</taxon>
        <taxon>Coelacanthidae</taxon>
        <taxon>Latimeria</taxon>
    </lineage>
</organism>
<dbReference type="InterPro" id="IPR025398">
    <property type="entry name" value="DUF4371"/>
</dbReference>
<dbReference type="GeneTree" id="ENSGT00940000162068"/>
<dbReference type="PANTHER" id="PTHR45749">
    <property type="match status" value="1"/>
</dbReference>
<keyword evidence="3" id="KW-1185">Reference proteome</keyword>
<evidence type="ECO:0000313" key="2">
    <source>
        <dbReference type="Ensembl" id="ENSLACP00000001005.1"/>
    </source>
</evidence>
<dbReference type="Proteomes" id="UP000008672">
    <property type="component" value="Unassembled WGS sequence"/>
</dbReference>
<protein>
    <recommendedName>
        <fullName evidence="1">TTF-type domain-containing protein</fullName>
    </recommendedName>
</protein>
<dbReference type="HOGENOM" id="CLU_006175_1_1_1"/>
<reference evidence="2" key="3">
    <citation type="submission" date="2025-09" db="UniProtKB">
        <authorList>
            <consortium name="Ensembl"/>
        </authorList>
    </citation>
    <scope>IDENTIFICATION</scope>
</reference>
<dbReference type="SMART" id="SM00597">
    <property type="entry name" value="ZnF_TTF"/>
    <property type="match status" value="1"/>
</dbReference>
<accession>H2ZUD4</accession>
<dbReference type="Ensembl" id="ENSLACT00000001014.1">
    <property type="protein sequence ID" value="ENSLACP00000001005.1"/>
    <property type="gene ID" value="ENSLACG00000000897.1"/>
</dbReference>
<dbReference type="STRING" id="7897.ENSLACP00000001005"/>
<dbReference type="InterPro" id="IPR006580">
    <property type="entry name" value="Znf_TTF"/>
</dbReference>
<reference evidence="3" key="1">
    <citation type="submission" date="2011-08" db="EMBL/GenBank/DDBJ databases">
        <title>The draft genome of Latimeria chalumnae.</title>
        <authorList>
            <person name="Di Palma F."/>
            <person name="Alfoldi J."/>
            <person name="Johnson J."/>
            <person name="Berlin A."/>
            <person name="Gnerre S."/>
            <person name="Jaffe D."/>
            <person name="MacCallum I."/>
            <person name="Young S."/>
            <person name="Walker B.J."/>
            <person name="Lander E."/>
            <person name="Lindblad-Toh K."/>
        </authorList>
    </citation>
    <scope>NUCLEOTIDE SEQUENCE [LARGE SCALE GENOMIC DNA]</scope>
    <source>
        <strain evidence="3">Wild caught</strain>
    </source>
</reference>
<evidence type="ECO:0000313" key="3">
    <source>
        <dbReference type="Proteomes" id="UP000008672"/>
    </source>
</evidence>
<evidence type="ECO:0000259" key="1">
    <source>
        <dbReference type="SMART" id="SM00597"/>
    </source>
</evidence>
<dbReference type="PANTHER" id="PTHR45749:SF37">
    <property type="entry name" value="OS05G0311600 PROTEIN"/>
    <property type="match status" value="1"/>
</dbReference>
<proteinExistence type="predicted"/>
<dbReference type="eggNOG" id="ENOG502QPQD">
    <property type="taxonomic scope" value="Eukaryota"/>
</dbReference>
<dbReference type="Pfam" id="PF14291">
    <property type="entry name" value="DUF4371"/>
    <property type="match status" value="1"/>
</dbReference>
<dbReference type="InterPro" id="IPR012337">
    <property type="entry name" value="RNaseH-like_sf"/>
</dbReference>